<sequence length="224" mass="25044">MKTFKLHLIRHGMTAGNLQGLYIGSGTDLPLCDEGRAQLADLKERFAYPQVDTVFSSPLLRAVETANILFPGAAHQFTVHDLREAGFGKFEGRPVKDLVHDEDFKKWITPGSGYLPEGAEPTEQFHARCADSLMKLFEYMIRMDVTEAACVTHGGVIMSMLSQRAVPTRRPEQWMADPGCGYTVQTDVQLWMRDKLVEAIDIVPFGYADTLQGQAEAEENEAYE</sequence>
<evidence type="ECO:0000313" key="1">
    <source>
        <dbReference type="EMBL" id="PDX72289.1"/>
    </source>
</evidence>
<evidence type="ECO:0000313" key="2">
    <source>
        <dbReference type="Proteomes" id="UP000219901"/>
    </source>
</evidence>
<dbReference type="Pfam" id="PF00300">
    <property type="entry name" value="His_Phos_1"/>
    <property type="match status" value="1"/>
</dbReference>
<dbReference type="AlphaFoldDB" id="A0A2A6ZZD5"/>
<dbReference type="InterPro" id="IPR050275">
    <property type="entry name" value="PGM_Phosphatase"/>
</dbReference>
<accession>A0A2A6ZZD5</accession>
<dbReference type="CDD" id="cd07067">
    <property type="entry name" value="HP_PGM_like"/>
    <property type="match status" value="1"/>
</dbReference>
<gene>
    <name evidence="1" type="ORF">CGS55_09420</name>
</gene>
<name>A0A2A6ZZD5_9FIRM</name>
<dbReference type="RefSeq" id="WP_097783344.1">
    <property type="nucleotide sequence ID" value="NZ_DAWEQT010000082.1"/>
</dbReference>
<dbReference type="InterPro" id="IPR013078">
    <property type="entry name" value="His_Pase_superF_clade-1"/>
</dbReference>
<comment type="caution">
    <text evidence="1">The sequence shown here is derived from an EMBL/GenBank/DDBJ whole genome shotgun (WGS) entry which is preliminary data.</text>
</comment>
<protein>
    <submittedName>
        <fullName evidence="1">Alpha-ribazole phosphatase</fullName>
    </submittedName>
</protein>
<dbReference type="EMBL" id="NMTV01000053">
    <property type="protein sequence ID" value="PDX72289.1"/>
    <property type="molecule type" value="Genomic_DNA"/>
</dbReference>
<dbReference type="PANTHER" id="PTHR48100:SF1">
    <property type="entry name" value="HISTIDINE PHOSPHATASE FAMILY PROTEIN-RELATED"/>
    <property type="match status" value="1"/>
</dbReference>
<dbReference type="GO" id="GO:0016791">
    <property type="term" value="F:phosphatase activity"/>
    <property type="evidence" value="ECO:0007669"/>
    <property type="project" value="TreeGrafter"/>
</dbReference>
<dbReference type="SMART" id="SM00855">
    <property type="entry name" value="PGAM"/>
    <property type="match status" value="1"/>
</dbReference>
<dbReference type="Gene3D" id="3.40.50.1240">
    <property type="entry name" value="Phosphoglycerate mutase-like"/>
    <property type="match status" value="1"/>
</dbReference>
<dbReference type="SUPFAM" id="SSF53254">
    <property type="entry name" value="Phosphoglycerate mutase-like"/>
    <property type="match status" value="1"/>
</dbReference>
<reference evidence="1 2" key="1">
    <citation type="journal article" date="2017" name="Front. Microbiol.">
        <title>New Insights into the Diversity of the Genus Faecalibacterium.</title>
        <authorList>
            <person name="Benevides L."/>
            <person name="Burman S."/>
            <person name="Martin R."/>
            <person name="Robert V."/>
            <person name="Thomas M."/>
            <person name="Miquel S."/>
            <person name="Chain F."/>
            <person name="Sokol H."/>
            <person name="Bermudez-Humaran L.G."/>
            <person name="Morrison M."/>
            <person name="Langella P."/>
            <person name="Azevedo V.A."/>
            <person name="Chatel J.M."/>
            <person name="Soares S."/>
        </authorList>
    </citation>
    <scope>NUCLEOTIDE SEQUENCE [LARGE SCALE GENOMIC DNA]</scope>
    <source>
        <strain evidence="1 2">CNCM I 4546</strain>
    </source>
</reference>
<dbReference type="PANTHER" id="PTHR48100">
    <property type="entry name" value="BROAD-SPECIFICITY PHOSPHATASE YOR283W-RELATED"/>
    <property type="match status" value="1"/>
</dbReference>
<dbReference type="Proteomes" id="UP000219901">
    <property type="component" value="Unassembled WGS sequence"/>
</dbReference>
<proteinExistence type="predicted"/>
<organism evidence="1 2">
    <name type="scientific">Faecalibacterium prausnitzii</name>
    <dbReference type="NCBI Taxonomy" id="853"/>
    <lineage>
        <taxon>Bacteria</taxon>
        <taxon>Bacillati</taxon>
        <taxon>Bacillota</taxon>
        <taxon>Clostridia</taxon>
        <taxon>Eubacteriales</taxon>
        <taxon>Oscillospiraceae</taxon>
        <taxon>Faecalibacterium</taxon>
    </lineage>
</organism>
<dbReference type="InterPro" id="IPR029033">
    <property type="entry name" value="His_PPase_superfam"/>
</dbReference>
<dbReference type="GO" id="GO:0005737">
    <property type="term" value="C:cytoplasm"/>
    <property type="evidence" value="ECO:0007669"/>
    <property type="project" value="TreeGrafter"/>
</dbReference>